<dbReference type="GO" id="GO:0005634">
    <property type="term" value="C:nucleus"/>
    <property type="evidence" value="ECO:0007669"/>
    <property type="project" value="UniProtKB-SubCell"/>
</dbReference>
<dbReference type="InterPro" id="IPR034082">
    <property type="entry name" value="R3H_G-patch"/>
</dbReference>
<comment type="caution">
    <text evidence="12">The sequence shown here is derived from an EMBL/GenBank/DDBJ whole genome shotgun (WGS) entry which is preliminary data.</text>
</comment>
<feature type="domain" description="R3H" evidence="11">
    <location>
        <begin position="802"/>
        <end position="865"/>
    </location>
</feature>
<accession>A0A3M7ESS0</accession>
<evidence type="ECO:0000256" key="7">
    <source>
        <dbReference type="ARBA" id="ARBA00023187"/>
    </source>
</evidence>
<evidence type="ECO:0000256" key="5">
    <source>
        <dbReference type="ARBA" id="ARBA00022490"/>
    </source>
</evidence>
<dbReference type="GO" id="GO:0006397">
    <property type="term" value="P:mRNA processing"/>
    <property type="evidence" value="ECO:0007669"/>
    <property type="project" value="UniProtKB-KW"/>
</dbReference>
<evidence type="ECO:0000256" key="1">
    <source>
        <dbReference type="ARBA" id="ARBA00004123"/>
    </source>
</evidence>
<dbReference type="Pfam" id="PF01585">
    <property type="entry name" value="G-patch"/>
    <property type="match status" value="1"/>
</dbReference>
<evidence type="ECO:0000313" key="12">
    <source>
        <dbReference type="EMBL" id="RMY79638.1"/>
    </source>
</evidence>
<feature type="compositionally biased region" description="Basic residues" evidence="9">
    <location>
        <begin position="483"/>
        <end position="492"/>
    </location>
</feature>
<evidence type="ECO:0000256" key="2">
    <source>
        <dbReference type="ARBA" id="ARBA00004496"/>
    </source>
</evidence>
<feature type="region of interest" description="Disordered" evidence="9">
    <location>
        <begin position="470"/>
        <end position="506"/>
    </location>
</feature>
<feature type="compositionally biased region" description="Acidic residues" evidence="9">
    <location>
        <begin position="596"/>
        <end position="616"/>
    </location>
</feature>
<feature type="region of interest" description="Disordered" evidence="9">
    <location>
        <begin position="187"/>
        <end position="287"/>
    </location>
</feature>
<feature type="compositionally biased region" description="Polar residues" evidence="9">
    <location>
        <begin position="62"/>
        <end position="75"/>
    </location>
</feature>
<proteinExistence type="inferred from homology"/>
<evidence type="ECO:0000313" key="13">
    <source>
        <dbReference type="Proteomes" id="UP000281468"/>
    </source>
</evidence>
<feature type="domain" description="G-patch" evidence="10">
    <location>
        <begin position="937"/>
        <end position="979"/>
    </location>
</feature>
<feature type="compositionally biased region" description="Gly residues" evidence="9">
    <location>
        <begin position="903"/>
        <end position="914"/>
    </location>
</feature>
<dbReference type="PROSITE" id="PS50174">
    <property type="entry name" value="G_PATCH"/>
    <property type="match status" value="1"/>
</dbReference>
<feature type="compositionally biased region" description="Low complexity" evidence="9">
    <location>
        <begin position="278"/>
        <end position="287"/>
    </location>
</feature>
<dbReference type="Gene3D" id="3.30.1370.50">
    <property type="entry name" value="R3H-like domain"/>
    <property type="match status" value="1"/>
</dbReference>
<feature type="compositionally biased region" description="Basic residues" evidence="9">
    <location>
        <begin position="91"/>
        <end position="116"/>
    </location>
</feature>
<name>A0A3M7ESS0_HORWE</name>
<dbReference type="PANTHER" id="PTHR14195">
    <property type="entry name" value="G PATCH DOMAIN CONTAINING PROTEIN 2"/>
    <property type="match status" value="1"/>
</dbReference>
<dbReference type="VEuPathDB" id="FungiDB:BTJ68_01286"/>
<feature type="region of interest" description="Disordered" evidence="9">
    <location>
        <begin position="890"/>
        <end position="914"/>
    </location>
</feature>
<evidence type="ECO:0000256" key="6">
    <source>
        <dbReference type="ARBA" id="ARBA00022664"/>
    </source>
</evidence>
<keyword evidence="7" id="KW-0508">mRNA splicing</keyword>
<feature type="region of interest" description="Disordered" evidence="9">
    <location>
        <begin position="301"/>
        <end position="446"/>
    </location>
</feature>
<keyword evidence="6" id="KW-0507">mRNA processing</keyword>
<evidence type="ECO:0000256" key="8">
    <source>
        <dbReference type="ARBA" id="ARBA00023242"/>
    </source>
</evidence>
<dbReference type="InterPro" id="IPR001374">
    <property type="entry name" value="R3H_dom"/>
</dbReference>
<feature type="region of interest" description="Disordered" evidence="9">
    <location>
        <begin position="534"/>
        <end position="616"/>
    </location>
</feature>
<feature type="compositionally biased region" description="Acidic residues" evidence="9">
    <location>
        <begin position="580"/>
        <end position="589"/>
    </location>
</feature>
<dbReference type="SMART" id="SM00443">
    <property type="entry name" value="G_patch"/>
    <property type="match status" value="1"/>
</dbReference>
<dbReference type="CDD" id="cd02646">
    <property type="entry name" value="R3H_G-patch"/>
    <property type="match status" value="1"/>
</dbReference>
<feature type="compositionally biased region" description="Acidic residues" evidence="9">
    <location>
        <begin position="554"/>
        <end position="573"/>
    </location>
</feature>
<dbReference type="Proteomes" id="UP000281468">
    <property type="component" value="Unassembled WGS sequence"/>
</dbReference>
<dbReference type="AlphaFoldDB" id="A0A3M7ESS0"/>
<sequence>MTVAIVTAPQRTGLAQASRDKEAIRHERTRMMRSRFDPMAHIRPPTFAHSLSHSLDAGGFCQQPSPLAPSTTQRIPSRRTRKPTAPELARQRPKMGKKGKAQGKKPKGRAAARGKAQKNSPRGGPGGGWTSNFVRQSDGLFADSDLDMADEEPMRGFRGFAQTAPRGSLQQRAPNVKLRHQAIAFVSAGTNTPAEPEEEEEEEITIAMEDGEGYDEDGGDDEEDDGEDEVDASVLQTNITIDTETEGAMASMNLQGSGENSGWDTDGMQEASAFVDTPSKAPAPAPTAAEPLFVVDVAGDPSVHVPKASGKAPAPRSPSPAPSDSSDEVVVFHGRNRPTVVNDPVSQATSARPSKAPSPQPRLSPHVTDGLLAALEQIPTKPRSPSPSKGSAAVPATGWASKPSKFDATQKEPESWQPAPAVPYWKKNKSNLTPPDMEDATMGGSRSQVEIPDMDAEDTIAALQAEVRRSLKEKKMAKGDVNRRRKRGRKKDNRQMRATIVSDGEDDEDAAYEDYMENLKAQLEAGEDIPSFAAAALGHSRDGPSVVVDGKEVGDDDVLDPQDEMWEFDDTSEEGPIGQDVDELSDDEQLNLSDLDSSDLEDELEYAEHEQWEDEDDLRQRRVEAMDDEQLARLWAKQIELGIEDDELVIDDGMFDDYSEGYGDVDEARLGLEDITNSAFGKRAAAKNGTRRSRRGHNDFAFPSASALADSVEQYGDNGFDIMDYERPSLKPQKKGRKGMFPEELEMLSDDSLREEMAGQWENDRAKKRLKKAEREELRSQGMLGPTAKKGKADLSQKYQYGMTLPQIHDELRLFLQNDGQSSRPFPPMDKRDRKALHELADKFNLKSKSVGSGNNRFPVLYKTSYTVEYSAGHFERMASKSARKFFQNSATKGKKAAKTPKRGGGAGAGRGGGFDKSAVSLRHGEVVGGGAAELGRENFGHRLMEKMGWSKGQALGKEGEGMLTPVAQVMRTGRSGLG</sequence>
<comment type="similarity">
    <text evidence="3">Belongs to the SQS1 family.</text>
</comment>
<dbReference type="GO" id="GO:0008380">
    <property type="term" value="P:RNA splicing"/>
    <property type="evidence" value="ECO:0007669"/>
    <property type="project" value="UniProtKB-KW"/>
</dbReference>
<evidence type="ECO:0000256" key="3">
    <source>
        <dbReference type="ARBA" id="ARBA00010306"/>
    </source>
</evidence>
<evidence type="ECO:0000259" key="10">
    <source>
        <dbReference type="PROSITE" id="PS50174"/>
    </source>
</evidence>
<organism evidence="12 13">
    <name type="scientific">Hortaea werneckii</name>
    <name type="common">Black yeast</name>
    <name type="synonym">Cladosporium werneckii</name>
    <dbReference type="NCBI Taxonomy" id="91943"/>
    <lineage>
        <taxon>Eukaryota</taxon>
        <taxon>Fungi</taxon>
        <taxon>Dikarya</taxon>
        <taxon>Ascomycota</taxon>
        <taxon>Pezizomycotina</taxon>
        <taxon>Dothideomycetes</taxon>
        <taxon>Dothideomycetidae</taxon>
        <taxon>Mycosphaerellales</taxon>
        <taxon>Teratosphaeriaceae</taxon>
        <taxon>Hortaea</taxon>
    </lineage>
</organism>
<feature type="compositionally biased region" description="Basic and acidic residues" evidence="9">
    <location>
        <begin position="404"/>
        <end position="414"/>
    </location>
</feature>
<dbReference type="Pfam" id="PF01424">
    <property type="entry name" value="R3H"/>
    <property type="match status" value="1"/>
</dbReference>
<evidence type="ECO:0000256" key="4">
    <source>
        <dbReference type="ARBA" id="ARBA00018964"/>
    </source>
</evidence>
<feature type="compositionally biased region" description="Acidic residues" evidence="9">
    <location>
        <begin position="195"/>
        <end position="231"/>
    </location>
</feature>
<dbReference type="InterPro" id="IPR051189">
    <property type="entry name" value="Splicing_assoc_domain"/>
</dbReference>
<dbReference type="InterPro" id="IPR000467">
    <property type="entry name" value="G_patch_dom"/>
</dbReference>
<feature type="compositionally biased region" description="Polar residues" evidence="9">
    <location>
        <begin position="252"/>
        <end position="263"/>
    </location>
</feature>
<evidence type="ECO:0000259" key="11">
    <source>
        <dbReference type="PROSITE" id="PS51061"/>
    </source>
</evidence>
<dbReference type="GO" id="GO:0005737">
    <property type="term" value="C:cytoplasm"/>
    <property type="evidence" value="ECO:0007669"/>
    <property type="project" value="UniProtKB-SubCell"/>
</dbReference>
<reference evidence="12 13" key="1">
    <citation type="journal article" date="2018" name="BMC Genomics">
        <title>Genomic evidence for intraspecific hybridization in a clonal and extremely halotolerant yeast.</title>
        <authorList>
            <person name="Gostincar C."/>
            <person name="Stajich J.E."/>
            <person name="Zupancic J."/>
            <person name="Zalar P."/>
            <person name="Gunde-Cimerman N."/>
        </authorList>
    </citation>
    <scope>NUCLEOTIDE SEQUENCE [LARGE SCALE GENOMIC DNA]</scope>
    <source>
        <strain evidence="12 13">EXF-171</strain>
    </source>
</reference>
<dbReference type="SMART" id="SM00393">
    <property type="entry name" value="R3H"/>
    <property type="match status" value="1"/>
</dbReference>
<feature type="compositionally biased region" description="Basic residues" evidence="9">
    <location>
        <begin position="893"/>
        <end position="902"/>
    </location>
</feature>
<comment type="subcellular location">
    <subcellularLocation>
        <location evidence="2">Cytoplasm</location>
    </subcellularLocation>
    <subcellularLocation>
        <location evidence="1">Nucleus</location>
    </subcellularLocation>
</comment>
<feature type="compositionally biased region" description="Basic and acidic residues" evidence="9">
    <location>
        <begin position="470"/>
        <end position="482"/>
    </location>
</feature>
<keyword evidence="8" id="KW-0539">Nucleus</keyword>
<feature type="region of interest" description="Disordered" evidence="9">
    <location>
        <begin position="1"/>
        <end position="22"/>
    </location>
</feature>
<keyword evidence="5" id="KW-0963">Cytoplasm</keyword>
<gene>
    <name evidence="12" type="ORF">D0862_13099</name>
</gene>
<dbReference type="PROSITE" id="PS51061">
    <property type="entry name" value="R3H"/>
    <property type="match status" value="1"/>
</dbReference>
<dbReference type="GO" id="GO:0003676">
    <property type="term" value="F:nucleic acid binding"/>
    <property type="evidence" value="ECO:0007669"/>
    <property type="project" value="UniProtKB-UniRule"/>
</dbReference>
<evidence type="ECO:0000256" key="9">
    <source>
        <dbReference type="SAM" id="MobiDB-lite"/>
    </source>
</evidence>
<protein>
    <recommendedName>
        <fullName evidence="4">Protein SQS1</fullName>
    </recommendedName>
</protein>
<dbReference type="InterPro" id="IPR036867">
    <property type="entry name" value="R3H_dom_sf"/>
</dbReference>
<dbReference type="SUPFAM" id="SSF82708">
    <property type="entry name" value="R3H domain"/>
    <property type="match status" value="1"/>
</dbReference>
<dbReference type="EMBL" id="QWIQ01000687">
    <property type="protein sequence ID" value="RMY79638.1"/>
    <property type="molecule type" value="Genomic_DNA"/>
</dbReference>
<feature type="region of interest" description="Disordered" evidence="9">
    <location>
        <begin position="54"/>
        <end position="136"/>
    </location>
</feature>